<evidence type="ECO:0000313" key="3">
    <source>
        <dbReference type="Proteomes" id="UP000284403"/>
    </source>
</evidence>
<dbReference type="Proteomes" id="UP000284403">
    <property type="component" value="Unassembled WGS sequence"/>
</dbReference>
<dbReference type="InterPro" id="IPR018490">
    <property type="entry name" value="cNMP-bd_dom_sf"/>
</dbReference>
<dbReference type="AlphaFoldDB" id="A0A422QAI2"/>
<sequence length="738" mass="80438">MPLSPVVEARLRLRLGVVRRHLAQRRVIPVVPRLGVEKLRSCPFFAKWPAAALSELRREMVLEVYLRGEALLYGGVPCAVSSLFWIVSGTLAELPSRRDRCERKRLLETVEGSVPLVSNVWGKAPSCGSSHAEFHDNLATFGAGQFAAGERLFVGLPYHRTIHCESNVTCLTVSFRAVQRLRKKWQVPPEASESAAKEIMREQLLRADDRPPLPLALQQNPILCCLDAATLSILWIRLSPMVACANEVICDDVFTADTVSFLLSGEVRVGGTRDQRSSKIVPCGGAVGLQSFAPYEVPRAGDEKCPAVALTFSQLWGIGRQAFSEMVSDTEWRKCAAVAQKTIHFKIDPALLEGVRVFASLSLAKVAALAKRMELRVVRGAAYILSPNKKPQEAIVVLVGRVYFEEQTSAERAPHGGKAARTHIPCGTPVAFAECVAEVPLRCGVFAETGAVVVSLTRRAMVETFRRNDNGPEMEPAVTEAAMTQLDVPLAARNAARIVNKAQERAVQRVRKHALVQPSSAAPREEEQQGVSLLDLDVDRMIELRTQVLSTLALQVRSLRPGMWQAERGGAHYDTASRTIMRNAAPNEAPKPHRRQSCFSLDERGCLVFCGKGAVVDEKPEGGAQPPGSLSGAEGEEYAPRRASPIHLAAKSARSKASHKLPSPSALRCAPAEKLPPVVGPAPASERVKALRRVGEQLQEEADNALSLPLGCFLSPSGAHKPLAYCDVKEKVRMRVCE</sequence>
<organism evidence="2 3">
    <name type="scientific">Trypanosoma conorhini</name>
    <dbReference type="NCBI Taxonomy" id="83891"/>
    <lineage>
        <taxon>Eukaryota</taxon>
        <taxon>Discoba</taxon>
        <taxon>Euglenozoa</taxon>
        <taxon>Kinetoplastea</taxon>
        <taxon>Metakinetoplastina</taxon>
        <taxon>Trypanosomatida</taxon>
        <taxon>Trypanosomatidae</taxon>
        <taxon>Trypanosoma</taxon>
    </lineage>
</organism>
<feature type="region of interest" description="Disordered" evidence="1">
    <location>
        <begin position="617"/>
        <end position="639"/>
    </location>
</feature>
<dbReference type="SUPFAM" id="SSF51206">
    <property type="entry name" value="cAMP-binding domain-like"/>
    <property type="match status" value="3"/>
</dbReference>
<evidence type="ECO:0008006" key="4">
    <source>
        <dbReference type="Google" id="ProtNLM"/>
    </source>
</evidence>
<dbReference type="EMBL" id="MKKU01000022">
    <property type="protein sequence ID" value="RNF26957.1"/>
    <property type="molecule type" value="Genomic_DNA"/>
</dbReference>
<keyword evidence="3" id="KW-1185">Reference proteome</keyword>
<proteinExistence type="predicted"/>
<evidence type="ECO:0000313" key="2">
    <source>
        <dbReference type="EMBL" id="RNF26957.1"/>
    </source>
</evidence>
<dbReference type="RefSeq" id="XP_029232163.1">
    <property type="nucleotide sequence ID" value="XM_029367763.1"/>
</dbReference>
<comment type="caution">
    <text evidence="2">The sequence shown here is derived from an EMBL/GenBank/DDBJ whole genome shotgun (WGS) entry which is preliminary data.</text>
</comment>
<protein>
    <recommendedName>
        <fullName evidence="4">Cyclic nucleotide-binding domain-containing protein</fullName>
    </recommendedName>
</protein>
<dbReference type="GeneID" id="40314434"/>
<gene>
    <name evidence="2" type="ORF">Tco025E_00823</name>
</gene>
<evidence type="ECO:0000256" key="1">
    <source>
        <dbReference type="SAM" id="MobiDB-lite"/>
    </source>
</evidence>
<reference evidence="2 3" key="1">
    <citation type="journal article" date="2018" name="BMC Genomics">
        <title>Genomic comparison of Trypanosoma conorhini and Trypanosoma rangeli to Trypanosoma cruzi strains of high and low virulence.</title>
        <authorList>
            <person name="Bradwell K.R."/>
            <person name="Koparde V.N."/>
            <person name="Matveyev A.V."/>
            <person name="Serrano M.G."/>
            <person name="Alves J.M."/>
            <person name="Parikh H."/>
            <person name="Huang B."/>
            <person name="Lee V."/>
            <person name="Espinosa-Alvarez O."/>
            <person name="Ortiz P.A."/>
            <person name="Costa-Martins A.G."/>
            <person name="Teixeira M.M."/>
            <person name="Buck G.A."/>
        </authorList>
    </citation>
    <scope>NUCLEOTIDE SEQUENCE [LARGE SCALE GENOMIC DNA]</scope>
    <source>
        <strain evidence="2 3">025E</strain>
    </source>
</reference>
<dbReference type="Gene3D" id="2.60.120.10">
    <property type="entry name" value="Jelly Rolls"/>
    <property type="match status" value="2"/>
</dbReference>
<name>A0A422QAI2_9TRYP</name>
<accession>A0A422QAI2</accession>
<dbReference type="InterPro" id="IPR014710">
    <property type="entry name" value="RmlC-like_jellyroll"/>
</dbReference>
<dbReference type="OrthoDB" id="272675at2759"/>